<feature type="non-terminal residue" evidence="1">
    <location>
        <position position="70"/>
    </location>
</feature>
<gene>
    <name evidence="1" type="ORF">CCACVL1_05952</name>
</gene>
<dbReference type="Gramene" id="OMO94522">
    <property type="protein sequence ID" value="OMO94522"/>
    <property type="gene ID" value="CCACVL1_05952"/>
</dbReference>
<dbReference type="AlphaFoldDB" id="A0A1R3JI54"/>
<protein>
    <submittedName>
        <fullName evidence="1">Uncharacterized protein</fullName>
    </submittedName>
</protein>
<organism evidence="1 2">
    <name type="scientific">Corchorus capsularis</name>
    <name type="common">Jute</name>
    <dbReference type="NCBI Taxonomy" id="210143"/>
    <lineage>
        <taxon>Eukaryota</taxon>
        <taxon>Viridiplantae</taxon>
        <taxon>Streptophyta</taxon>
        <taxon>Embryophyta</taxon>
        <taxon>Tracheophyta</taxon>
        <taxon>Spermatophyta</taxon>
        <taxon>Magnoliopsida</taxon>
        <taxon>eudicotyledons</taxon>
        <taxon>Gunneridae</taxon>
        <taxon>Pentapetalae</taxon>
        <taxon>rosids</taxon>
        <taxon>malvids</taxon>
        <taxon>Malvales</taxon>
        <taxon>Malvaceae</taxon>
        <taxon>Grewioideae</taxon>
        <taxon>Apeibeae</taxon>
        <taxon>Corchorus</taxon>
    </lineage>
</organism>
<comment type="caution">
    <text evidence="1">The sequence shown here is derived from an EMBL/GenBank/DDBJ whole genome shotgun (WGS) entry which is preliminary data.</text>
</comment>
<evidence type="ECO:0000313" key="1">
    <source>
        <dbReference type="EMBL" id="OMO94522.1"/>
    </source>
</evidence>
<name>A0A1R3JI54_COCAP</name>
<keyword evidence="2" id="KW-1185">Reference proteome</keyword>
<proteinExistence type="predicted"/>
<reference evidence="1 2" key="1">
    <citation type="submission" date="2013-09" db="EMBL/GenBank/DDBJ databases">
        <title>Corchorus capsularis genome sequencing.</title>
        <authorList>
            <person name="Alam M."/>
            <person name="Haque M.S."/>
            <person name="Islam M.S."/>
            <person name="Emdad E.M."/>
            <person name="Islam M.M."/>
            <person name="Ahmed B."/>
            <person name="Halim A."/>
            <person name="Hossen Q.M.M."/>
            <person name="Hossain M.Z."/>
            <person name="Ahmed R."/>
            <person name="Khan M.M."/>
            <person name="Islam R."/>
            <person name="Rashid M.M."/>
            <person name="Khan S.A."/>
            <person name="Rahman M.S."/>
            <person name="Alam M."/>
        </authorList>
    </citation>
    <scope>NUCLEOTIDE SEQUENCE [LARGE SCALE GENOMIC DNA]</scope>
    <source>
        <strain evidence="2">cv. CVL-1</strain>
        <tissue evidence="1">Whole seedling</tissue>
    </source>
</reference>
<sequence>MKNKSKISSINSPTKIGSLLWKPPKSEIWPGSEVAPLPGIVKETPFLSAKLLMSTKESSHEYYCSDLYSS</sequence>
<evidence type="ECO:0000313" key="2">
    <source>
        <dbReference type="Proteomes" id="UP000188268"/>
    </source>
</evidence>
<dbReference type="Proteomes" id="UP000188268">
    <property type="component" value="Unassembled WGS sequence"/>
</dbReference>
<dbReference type="EMBL" id="AWWV01007827">
    <property type="protein sequence ID" value="OMO94522.1"/>
    <property type="molecule type" value="Genomic_DNA"/>
</dbReference>
<accession>A0A1R3JI54</accession>